<dbReference type="InterPro" id="IPR008983">
    <property type="entry name" value="Tumour_necrosis_fac-like_dom"/>
</dbReference>
<keyword evidence="1" id="KW-0732">Signal</keyword>
<sequence>MKNYSSIFTLAFWGWCVALTSAVGQVTTLPNSIGIGPSTNPAIPLHINKSGEAMRIDGASNPFAAYYNNGLLKGYVQTTPTTLTIGTSNTTSDLEFRTNTLSRMLISGSTGDITMSSRLNAGSGLRLTGPLVVSGSSGAVGQVLMTLGNTSPMWVDVVQNPQVGFEATYASSITLAHNTENVLSGFTENWDDGSMLNPLAGEITIPSSGLYRFECKLSLGRVGNNPAIEQGKLRFALYQNGTLIRQMHFDYKINGLGLAVAHQNFVESVKLSQGDRIVFSIVQSNESNTPILLYVNGTGGDTQFRGYKIY</sequence>
<dbReference type="Gene3D" id="2.60.120.40">
    <property type="match status" value="1"/>
</dbReference>
<dbReference type="EMBL" id="JACIBY010000005">
    <property type="protein sequence ID" value="MBB3839035.1"/>
    <property type="molecule type" value="Genomic_DNA"/>
</dbReference>
<dbReference type="AlphaFoldDB" id="A0A7W5ZLU4"/>
<feature type="signal peptide" evidence="1">
    <location>
        <begin position="1"/>
        <end position="20"/>
    </location>
</feature>
<evidence type="ECO:0000256" key="1">
    <source>
        <dbReference type="SAM" id="SignalP"/>
    </source>
</evidence>
<name>A0A7W5ZLU4_9BACT</name>
<dbReference type="Proteomes" id="UP000541352">
    <property type="component" value="Unassembled WGS sequence"/>
</dbReference>
<keyword evidence="3" id="KW-1185">Reference proteome</keyword>
<dbReference type="RefSeq" id="WP_183974936.1">
    <property type="nucleotide sequence ID" value="NZ_JACIBY010000005.1"/>
</dbReference>
<reference evidence="2 3" key="1">
    <citation type="submission" date="2020-08" db="EMBL/GenBank/DDBJ databases">
        <title>Genomic Encyclopedia of Type Strains, Phase IV (KMG-IV): sequencing the most valuable type-strain genomes for metagenomic binning, comparative biology and taxonomic classification.</title>
        <authorList>
            <person name="Goeker M."/>
        </authorList>
    </citation>
    <scope>NUCLEOTIDE SEQUENCE [LARGE SCALE GENOMIC DNA]</scope>
    <source>
        <strain evidence="2 3">DSM 17976</strain>
    </source>
</reference>
<dbReference type="SUPFAM" id="SSF49842">
    <property type="entry name" value="TNF-like"/>
    <property type="match status" value="1"/>
</dbReference>
<organism evidence="2 3">
    <name type="scientific">Runella defluvii</name>
    <dbReference type="NCBI Taxonomy" id="370973"/>
    <lineage>
        <taxon>Bacteria</taxon>
        <taxon>Pseudomonadati</taxon>
        <taxon>Bacteroidota</taxon>
        <taxon>Cytophagia</taxon>
        <taxon>Cytophagales</taxon>
        <taxon>Spirosomataceae</taxon>
        <taxon>Runella</taxon>
    </lineage>
</organism>
<evidence type="ECO:0008006" key="4">
    <source>
        <dbReference type="Google" id="ProtNLM"/>
    </source>
</evidence>
<evidence type="ECO:0000313" key="3">
    <source>
        <dbReference type="Proteomes" id="UP000541352"/>
    </source>
</evidence>
<feature type="chain" id="PRO_5030601107" description="C1q domain-containing protein" evidence="1">
    <location>
        <begin position="21"/>
        <end position="310"/>
    </location>
</feature>
<gene>
    <name evidence="2" type="ORF">FHS57_003041</name>
</gene>
<proteinExistence type="predicted"/>
<comment type="caution">
    <text evidence="2">The sequence shown here is derived from an EMBL/GenBank/DDBJ whole genome shotgun (WGS) entry which is preliminary data.</text>
</comment>
<accession>A0A7W5ZLU4</accession>
<evidence type="ECO:0000313" key="2">
    <source>
        <dbReference type="EMBL" id="MBB3839035.1"/>
    </source>
</evidence>
<protein>
    <recommendedName>
        <fullName evidence="4">C1q domain-containing protein</fullName>
    </recommendedName>
</protein>